<name>A0AC35GPE5_9BILA</name>
<accession>A0AC35GPE5</accession>
<evidence type="ECO:0000313" key="1">
    <source>
        <dbReference type="Proteomes" id="UP000887580"/>
    </source>
</evidence>
<dbReference type="WBParaSite" id="PS1159_v2.g6926.t1">
    <property type="protein sequence ID" value="PS1159_v2.g6926.t1"/>
    <property type="gene ID" value="PS1159_v2.g6926"/>
</dbReference>
<protein>
    <submittedName>
        <fullName evidence="2">Uncharacterized protein</fullName>
    </submittedName>
</protein>
<proteinExistence type="predicted"/>
<organism evidence="1 2">
    <name type="scientific">Panagrolaimus sp. PS1159</name>
    <dbReference type="NCBI Taxonomy" id="55785"/>
    <lineage>
        <taxon>Eukaryota</taxon>
        <taxon>Metazoa</taxon>
        <taxon>Ecdysozoa</taxon>
        <taxon>Nematoda</taxon>
        <taxon>Chromadorea</taxon>
        <taxon>Rhabditida</taxon>
        <taxon>Tylenchina</taxon>
        <taxon>Panagrolaimomorpha</taxon>
        <taxon>Panagrolaimoidea</taxon>
        <taxon>Panagrolaimidae</taxon>
        <taxon>Panagrolaimus</taxon>
    </lineage>
</organism>
<dbReference type="Proteomes" id="UP000887580">
    <property type="component" value="Unplaced"/>
</dbReference>
<evidence type="ECO:0000313" key="2">
    <source>
        <dbReference type="WBParaSite" id="PS1159_v2.g6926.t1"/>
    </source>
</evidence>
<sequence>MSALTSAFTTFTCIFLLAAFFSPNVYASADDFDIKTKAGSKVCVGKICDDSNAFYYFECCGTIFDDCCLKLQTWVVIVLIISAILILLGAIGGIIRCICCCDRR</sequence>
<reference evidence="2" key="1">
    <citation type="submission" date="2022-11" db="UniProtKB">
        <authorList>
            <consortium name="WormBaseParasite"/>
        </authorList>
    </citation>
    <scope>IDENTIFICATION</scope>
</reference>